<evidence type="ECO:0000313" key="2">
    <source>
        <dbReference type="Proteomes" id="UP000027190"/>
    </source>
</evidence>
<dbReference type="Pfam" id="PF14350">
    <property type="entry name" value="Beta_protein"/>
    <property type="match status" value="1"/>
</dbReference>
<evidence type="ECO:0000313" key="1">
    <source>
        <dbReference type="EMBL" id="KCZ57588.1"/>
    </source>
</evidence>
<dbReference type="AlphaFoldDB" id="A0A062UIP4"/>
<accession>A0A062UIP4</accession>
<reference evidence="1 2" key="1">
    <citation type="journal article" date="2014" name="Antonie Van Leeuwenhoek">
        <title>Hyphomonas beringensis sp. nov. and Hyphomonas chukchiensis sp. nov., isolated from surface seawater of the Bering Sea and Chukchi Sea.</title>
        <authorList>
            <person name="Li C."/>
            <person name="Lai Q."/>
            <person name="Li G."/>
            <person name="Dong C."/>
            <person name="Wang J."/>
            <person name="Liao Y."/>
            <person name="Shao Z."/>
        </authorList>
    </citation>
    <scope>NUCLEOTIDE SEQUENCE [LARGE SCALE GENOMIC DNA]</scope>
    <source>
        <strain evidence="1 2">BH-BN04-4</strain>
    </source>
</reference>
<name>A0A062UIP4_9PROT</name>
<organism evidence="1 2">
    <name type="scientific">Hyphomonas chukchiensis</name>
    <dbReference type="NCBI Taxonomy" id="1280947"/>
    <lineage>
        <taxon>Bacteria</taxon>
        <taxon>Pseudomonadati</taxon>
        <taxon>Pseudomonadota</taxon>
        <taxon>Alphaproteobacteria</taxon>
        <taxon>Hyphomonadales</taxon>
        <taxon>Hyphomonadaceae</taxon>
        <taxon>Hyphomonas</taxon>
    </lineage>
</organism>
<gene>
    <name evidence="1" type="ORF">HY30_05275</name>
</gene>
<keyword evidence="2" id="KW-1185">Reference proteome</keyword>
<sequence length="296" mass="34050">MYFLDLDRDYQFTNLEATAQQELAVLFEPQDCFKNWIEFVSQYPNVMPTIQTRGQSQDEIQQQIQRVQALNRPYLLRIVRDRFPENFVDIMDAFASSGTADFAILIEGGWTRDPLQLAVWFTGVISEISTKIDAQIPIIISCTSIPKMFSSFSSDTPTRIEFSNRVLLDQVSRNSNRARIIYGDWASTRPREPGGFASRPLDRIDYPGEQSWYIARNKEDEWSFEDAAEAILRSPYWDGNLGIWGEEMIQNTTISQELGINTPQKNVAARVNIHLHRQAFYGTSPPPGAFEEDWED</sequence>
<dbReference type="InterPro" id="IPR025683">
    <property type="entry name" value="Protein_beta"/>
</dbReference>
<dbReference type="EMBL" id="AWFG01000030">
    <property type="protein sequence ID" value="KCZ57588.1"/>
    <property type="molecule type" value="Genomic_DNA"/>
</dbReference>
<comment type="caution">
    <text evidence="1">The sequence shown here is derived from an EMBL/GenBank/DDBJ whole genome shotgun (WGS) entry which is preliminary data.</text>
</comment>
<dbReference type="STRING" id="1280947.HY30_05275"/>
<dbReference type="eggNOG" id="ENOG502Z8BM">
    <property type="taxonomic scope" value="Bacteria"/>
</dbReference>
<protein>
    <submittedName>
        <fullName evidence="1">Uncharacterized protein</fullName>
    </submittedName>
</protein>
<dbReference type="Proteomes" id="UP000027190">
    <property type="component" value="Unassembled WGS sequence"/>
</dbReference>
<proteinExistence type="predicted"/>